<evidence type="ECO:0000313" key="2">
    <source>
        <dbReference type="EMBL" id="AWB21148.1"/>
    </source>
</evidence>
<protein>
    <submittedName>
        <fullName evidence="2">Molybdopterin-binding protein</fullName>
    </submittedName>
</protein>
<dbReference type="AlphaFoldDB" id="A0A2R4WHX5"/>
<evidence type="ECO:0000259" key="1">
    <source>
        <dbReference type="SMART" id="SM00852"/>
    </source>
</evidence>
<accession>A0A2R4WHX5</accession>
<gene>
    <name evidence="2" type="ORF">DA075_09705</name>
</gene>
<dbReference type="SUPFAM" id="SSF53218">
    <property type="entry name" value="Molybdenum cofactor biosynthesis proteins"/>
    <property type="match status" value="1"/>
</dbReference>
<dbReference type="RefSeq" id="WP_099953026.1">
    <property type="nucleotide sequence ID" value="NZ_CP028843.1"/>
</dbReference>
<evidence type="ECO:0000313" key="3">
    <source>
        <dbReference type="Proteomes" id="UP000244755"/>
    </source>
</evidence>
<dbReference type="KEGG" id="mee:DA075_09705"/>
<name>A0A2R4WHX5_9HYPH</name>
<dbReference type="OrthoDB" id="9779263at2"/>
<reference evidence="2 3" key="1">
    <citation type="submission" date="2018-04" db="EMBL/GenBank/DDBJ databases">
        <title>Methylobacterium sp. PR1016A genome.</title>
        <authorList>
            <person name="Park W."/>
        </authorList>
    </citation>
    <scope>NUCLEOTIDE SEQUENCE [LARGE SCALE GENOMIC DNA]</scope>
    <source>
        <strain evidence="2 3">PR1016A</strain>
    </source>
</reference>
<dbReference type="CDD" id="cd03522">
    <property type="entry name" value="MoeA_like"/>
    <property type="match status" value="1"/>
</dbReference>
<proteinExistence type="predicted"/>
<dbReference type="UniPathway" id="UPA00344"/>
<feature type="domain" description="MoaB/Mog" evidence="1">
    <location>
        <begin position="168"/>
        <end position="302"/>
    </location>
</feature>
<dbReference type="Gene3D" id="3.40.980.10">
    <property type="entry name" value="MoaB/Mog-like domain"/>
    <property type="match status" value="1"/>
</dbReference>
<dbReference type="SMART" id="SM00852">
    <property type="entry name" value="MoCF_biosynth"/>
    <property type="match status" value="1"/>
</dbReference>
<dbReference type="InterPro" id="IPR001453">
    <property type="entry name" value="MoaB/Mog_dom"/>
</dbReference>
<dbReference type="EMBL" id="CP028843">
    <property type="protein sequence ID" value="AWB21148.1"/>
    <property type="molecule type" value="Genomic_DNA"/>
</dbReference>
<organism evidence="2 3">
    <name type="scientific">Methylobacterium currus</name>
    <dbReference type="NCBI Taxonomy" id="2051553"/>
    <lineage>
        <taxon>Bacteria</taxon>
        <taxon>Pseudomonadati</taxon>
        <taxon>Pseudomonadota</taxon>
        <taxon>Alphaproteobacteria</taxon>
        <taxon>Hyphomicrobiales</taxon>
        <taxon>Methylobacteriaceae</taxon>
        <taxon>Methylobacterium</taxon>
    </lineage>
</organism>
<dbReference type="Proteomes" id="UP000244755">
    <property type="component" value="Chromosome 1"/>
</dbReference>
<sequence length="339" mass="34558">MRFGPVPITQATGLIAAHSVRAGDAVVKKGRPIGAEDAARLEAAGIAEVVAVALEPGDVGEDEAAKTLAAAVAGPGVTVEPPFTGRSNLHASQAGLLVLDEAAITAINRIDESVTLATLVPFKPVVPGEMVATVKIIPYAVPGAVLERALDAAAPAIRIAPYCLTRVAAISTLLPGLKPSVVDKTLRTLEARLSPAGARIVAETRVPHEAGAVARALREAIERDGADLAVVFGASAIADRRDVIPAGIEAAGGVVDHLGMPVDPGNLLLLGRLGDAPVIGAPGCARSPKENGFDWVLQRLLAGLPVTRDDIVGFGVGGLLMEIVSRPQPRDGGESADEA</sequence>
<dbReference type="InterPro" id="IPR036425">
    <property type="entry name" value="MoaB/Mog-like_dom_sf"/>
</dbReference>
<keyword evidence="3" id="KW-1185">Reference proteome</keyword>